<evidence type="ECO:0000313" key="2">
    <source>
        <dbReference type="Proteomes" id="UP000499080"/>
    </source>
</evidence>
<keyword evidence="2" id="KW-1185">Reference proteome</keyword>
<sequence>MRVWGTLNLTSKVKSPSTSKAWKFGAGFSIRHNPVQGSGESFGKEGISLNSFYSSLLKSAKFSSREDDLGRDIKSIWCELLSKWLAGASADVEQLAFVYRTQPHVPVPEAITKPCFQKRTFVYRTQPHVPVPEAITATEPVEWT</sequence>
<gene>
    <name evidence="1" type="ORF">AVEN_376_1</name>
</gene>
<organism evidence="1 2">
    <name type="scientific">Araneus ventricosus</name>
    <name type="common">Orbweaver spider</name>
    <name type="synonym">Epeira ventricosa</name>
    <dbReference type="NCBI Taxonomy" id="182803"/>
    <lineage>
        <taxon>Eukaryota</taxon>
        <taxon>Metazoa</taxon>
        <taxon>Ecdysozoa</taxon>
        <taxon>Arthropoda</taxon>
        <taxon>Chelicerata</taxon>
        <taxon>Arachnida</taxon>
        <taxon>Araneae</taxon>
        <taxon>Araneomorphae</taxon>
        <taxon>Entelegynae</taxon>
        <taxon>Araneoidea</taxon>
        <taxon>Araneidae</taxon>
        <taxon>Araneus</taxon>
    </lineage>
</organism>
<comment type="caution">
    <text evidence="1">The sequence shown here is derived from an EMBL/GenBank/DDBJ whole genome shotgun (WGS) entry which is preliminary data.</text>
</comment>
<name>A0A4Y2DTG6_ARAVE</name>
<proteinExistence type="predicted"/>
<reference evidence="1 2" key="1">
    <citation type="journal article" date="2019" name="Sci. Rep.">
        <title>Orb-weaving spider Araneus ventricosus genome elucidates the spidroin gene catalogue.</title>
        <authorList>
            <person name="Kono N."/>
            <person name="Nakamura H."/>
            <person name="Ohtoshi R."/>
            <person name="Moran D.A.P."/>
            <person name="Shinohara A."/>
            <person name="Yoshida Y."/>
            <person name="Fujiwara M."/>
            <person name="Mori M."/>
            <person name="Tomita M."/>
            <person name="Arakawa K."/>
        </authorList>
    </citation>
    <scope>NUCLEOTIDE SEQUENCE [LARGE SCALE GENOMIC DNA]</scope>
</reference>
<dbReference type="Proteomes" id="UP000499080">
    <property type="component" value="Unassembled WGS sequence"/>
</dbReference>
<dbReference type="EMBL" id="BGPR01000426">
    <property type="protein sequence ID" value="GBM19577.1"/>
    <property type="molecule type" value="Genomic_DNA"/>
</dbReference>
<evidence type="ECO:0000313" key="1">
    <source>
        <dbReference type="EMBL" id="GBM19577.1"/>
    </source>
</evidence>
<protein>
    <submittedName>
        <fullName evidence="1">Uncharacterized protein</fullName>
    </submittedName>
</protein>
<accession>A0A4Y2DTG6</accession>
<dbReference type="AlphaFoldDB" id="A0A4Y2DTG6"/>